<keyword evidence="5 9" id="KW-0798">TonB box</keyword>
<evidence type="ECO:0000256" key="7">
    <source>
        <dbReference type="ARBA" id="ARBA00023237"/>
    </source>
</evidence>
<evidence type="ECO:0000259" key="12">
    <source>
        <dbReference type="Pfam" id="PF07715"/>
    </source>
</evidence>
<evidence type="ECO:0000256" key="8">
    <source>
        <dbReference type="PROSITE-ProRule" id="PRU01360"/>
    </source>
</evidence>
<keyword evidence="10" id="KW-0732">Signal</keyword>
<keyword evidence="2 8" id="KW-0813">Transport</keyword>
<keyword evidence="3 8" id="KW-1134">Transmembrane beta strand</keyword>
<keyword evidence="7 8" id="KW-0998">Cell outer membrane</keyword>
<dbReference type="InterPro" id="IPR012910">
    <property type="entry name" value="Plug_dom"/>
</dbReference>
<comment type="subcellular location">
    <subcellularLocation>
        <location evidence="1 8">Cell outer membrane</location>
        <topology evidence="1 8">Multi-pass membrane protein</topology>
    </subcellularLocation>
</comment>
<dbReference type="GO" id="GO:0015344">
    <property type="term" value="F:siderophore uptake transmembrane transporter activity"/>
    <property type="evidence" value="ECO:0007669"/>
    <property type="project" value="TreeGrafter"/>
</dbReference>
<dbReference type="InterPro" id="IPR037066">
    <property type="entry name" value="Plug_dom_sf"/>
</dbReference>
<dbReference type="GO" id="GO:0044718">
    <property type="term" value="P:siderophore transmembrane transport"/>
    <property type="evidence" value="ECO:0007669"/>
    <property type="project" value="TreeGrafter"/>
</dbReference>
<evidence type="ECO:0000256" key="1">
    <source>
        <dbReference type="ARBA" id="ARBA00004571"/>
    </source>
</evidence>
<protein>
    <submittedName>
        <fullName evidence="13">Iron complex outermembrane recepter protein</fullName>
    </submittedName>
</protein>
<keyword evidence="14" id="KW-1185">Reference proteome</keyword>
<sequence>MKSVAMGNKGSLARLLLCTVAPLAMFQTASTATAQEAIEDDTDLTVVVTASRTEESISSIPGTVQVIGQDEIKGAVDASGDITSALARLVPGFSLDNETLSGGGQNFRGRSVQILVNGAPRTTALRKLSRALSLIDPNSIERIEVINGASAVYGDGATGGVINIITKTAEEEGWSGEVSTTISASERDVKDSLNVLTSVNAGFRQENTHAHVSGQFKNTGDMFDGSGTQISEDPITGQGGGSGIEQYNLSGQLGYEGDAFDVTIYANLVKMEQEIKYQTDYTTDPVSIDPSKPYLGLPPLEDSKNINATFNFYEVGGLFDAKIELYYNDAEKRAAFVPLSAANPVAYLPDVNESQTVLFAKQAGVRTTFDAELNSIYEGLALTWGSDYSYNDISQTIPDGRDIISPMKQHGFAQFAQVKAPIGEMFEVRGGVRHERFFLRMDSFVRPNALVPNPFYTNPGDPLTATIGEHTFTAADKDYSATVFNLGGVAHLNDKLDVFAGFSQGFSVPDVGSFTRRAMPLNPFVDGVVDVSDVAPEAVIVNNFELGARYNTQALSLSVSAFYSTSDKGVNFDDATQTVLQAEERIWGAELNIRGQLNEAWGAGAVLAYKEGVWDENKDGDLDEDLPNNRIGSPFKATVFSDYSFGNGFSLQGEAVFGSGRSGKEGAKGDLKKLKPTFTMNASASYNSDYGDFRFGATNIFDTKQQNTTATALRDREVPAEGRRFFLQYTKTF</sequence>
<accession>A0A1I7DTY3</accession>
<name>A0A1I7DTY3_9HYPH</name>
<evidence type="ECO:0000256" key="3">
    <source>
        <dbReference type="ARBA" id="ARBA00022452"/>
    </source>
</evidence>
<dbReference type="Gene3D" id="2.170.130.10">
    <property type="entry name" value="TonB-dependent receptor, plug domain"/>
    <property type="match status" value="1"/>
</dbReference>
<comment type="similarity">
    <text evidence="8 9">Belongs to the TonB-dependent receptor family.</text>
</comment>
<reference evidence="14" key="1">
    <citation type="submission" date="2016-10" db="EMBL/GenBank/DDBJ databases">
        <authorList>
            <person name="Varghese N."/>
            <person name="Submissions S."/>
        </authorList>
    </citation>
    <scope>NUCLEOTIDE SEQUENCE [LARGE SCALE GENOMIC DNA]</scope>
    <source>
        <strain evidence="14">DSM 17465</strain>
    </source>
</reference>
<dbReference type="RefSeq" id="WP_208609276.1">
    <property type="nucleotide sequence ID" value="NZ_FPBD01000010.1"/>
</dbReference>
<proteinExistence type="inferred from homology"/>
<feature type="signal peptide" evidence="10">
    <location>
        <begin position="1"/>
        <end position="34"/>
    </location>
</feature>
<dbReference type="PROSITE" id="PS52016">
    <property type="entry name" value="TONB_DEPENDENT_REC_3"/>
    <property type="match status" value="1"/>
</dbReference>
<dbReference type="AlphaFoldDB" id="A0A1I7DTY3"/>
<evidence type="ECO:0000259" key="11">
    <source>
        <dbReference type="Pfam" id="PF00593"/>
    </source>
</evidence>
<dbReference type="CDD" id="cd01347">
    <property type="entry name" value="ligand_gated_channel"/>
    <property type="match status" value="1"/>
</dbReference>
<evidence type="ECO:0000256" key="4">
    <source>
        <dbReference type="ARBA" id="ARBA00022692"/>
    </source>
</evidence>
<dbReference type="Proteomes" id="UP000183371">
    <property type="component" value="Unassembled WGS sequence"/>
</dbReference>
<evidence type="ECO:0000313" key="13">
    <source>
        <dbReference type="EMBL" id="SFU15157.1"/>
    </source>
</evidence>
<evidence type="ECO:0000313" key="14">
    <source>
        <dbReference type="Proteomes" id="UP000183371"/>
    </source>
</evidence>
<feature type="chain" id="PRO_5010318805" evidence="10">
    <location>
        <begin position="35"/>
        <end position="733"/>
    </location>
</feature>
<keyword evidence="6 8" id="KW-0472">Membrane</keyword>
<keyword evidence="4 8" id="KW-0812">Transmembrane</keyword>
<evidence type="ECO:0000256" key="6">
    <source>
        <dbReference type="ARBA" id="ARBA00023136"/>
    </source>
</evidence>
<organism evidence="13 14">
    <name type="scientific">Pseudovibrio denitrificans</name>
    <dbReference type="NCBI Taxonomy" id="258256"/>
    <lineage>
        <taxon>Bacteria</taxon>
        <taxon>Pseudomonadati</taxon>
        <taxon>Pseudomonadota</taxon>
        <taxon>Alphaproteobacteria</taxon>
        <taxon>Hyphomicrobiales</taxon>
        <taxon>Stappiaceae</taxon>
        <taxon>Pseudovibrio</taxon>
    </lineage>
</organism>
<evidence type="ECO:0000256" key="10">
    <source>
        <dbReference type="SAM" id="SignalP"/>
    </source>
</evidence>
<dbReference type="Pfam" id="PF00593">
    <property type="entry name" value="TonB_dep_Rec_b-barrel"/>
    <property type="match status" value="1"/>
</dbReference>
<dbReference type="EMBL" id="FPBD01000010">
    <property type="protein sequence ID" value="SFU15157.1"/>
    <property type="molecule type" value="Genomic_DNA"/>
</dbReference>
<dbReference type="SUPFAM" id="SSF56935">
    <property type="entry name" value="Porins"/>
    <property type="match status" value="1"/>
</dbReference>
<dbReference type="GO" id="GO:0009279">
    <property type="term" value="C:cell outer membrane"/>
    <property type="evidence" value="ECO:0007669"/>
    <property type="project" value="UniProtKB-SubCell"/>
</dbReference>
<feature type="domain" description="TonB-dependent receptor-like beta-barrel" evidence="11">
    <location>
        <begin position="268"/>
        <end position="700"/>
    </location>
</feature>
<dbReference type="PANTHER" id="PTHR30069:SF42">
    <property type="entry name" value="FERRIC AEROBACTIN RECEPTOR"/>
    <property type="match status" value="1"/>
</dbReference>
<dbReference type="Gene3D" id="2.40.170.20">
    <property type="entry name" value="TonB-dependent receptor, beta-barrel domain"/>
    <property type="match status" value="1"/>
</dbReference>
<dbReference type="InterPro" id="IPR039426">
    <property type="entry name" value="TonB-dep_rcpt-like"/>
</dbReference>
<gene>
    <name evidence="13" type="ORF">SAMN05444141_110136</name>
</gene>
<feature type="domain" description="TonB-dependent receptor plug" evidence="12">
    <location>
        <begin position="58"/>
        <end position="161"/>
    </location>
</feature>
<evidence type="ECO:0000256" key="5">
    <source>
        <dbReference type="ARBA" id="ARBA00023077"/>
    </source>
</evidence>
<dbReference type="Pfam" id="PF07715">
    <property type="entry name" value="Plug"/>
    <property type="match status" value="1"/>
</dbReference>
<dbReference type="InterPro" id="IPR036942">
    <property type="entry name" value="Beta-barrel_TonB_sf"/>
</dbReference>
<dbReference type="InterPro" id="IPR000531">
    <property type="entry name" value="Beta-barrel_TonB"/>
</dbReference>
<evidence type="ECO:0000256" key="9">
    <source>
        <dbReference type="RuleBase" id="RU003357"/>
    </source>
</evidence>
<evidence type="ECO:0000256" key="2">
    <source>
        <dbReference type="ARBA" id="ARBA00022448"/>
    </source>
</evidence>
<dbReference type="PANTHER" id="PTHR30069">
    <property type="entry name" value="TONB-DEPENDENT OUTER MEMBRANE RECEPTOR"/>
    <property type="match status" value="1"/>
</dbReference>